<proteinExistence type="predicted"/>
<dbReference type="Gene3D" id="1.20.1270.240">
    <property type="match status" value="1"/>
</dbReference>
<organism evidence="1 2">
    <name type="scientific">Streptomyces koyangensis</name>
    <dbReference type="NCBI Taxonomy" id="188770"/>
    <lineage>
        <taxon>Bacteria</taxon>
        <taxon>Bacillati</taxon>
        <taxon>Actinomycetota</taxon>
        <taxon>Actinomycetes</taxon>
        <taxon>Kitasatosporales</taxon>
        <taxon>Streptomycetaceae</taxon>
        <taxon>Streptomyces</taxon>
        <taxon>Streptomyces aurantiacus group</taxon>
    </lineage>
</organism>
<dbReference type="InterPro" id="IPR006748">
    <property type="entry name" value="NH2Glyco/OHUrea_AB-resist_kin"/>
</dbReference>
<keyword evidence="1" id="KW-0808">Transferase</keyword>
<dbReference type="Proteomes" id="UP000259636">
    <property type="component" value="Chromosome"/>
</dbReference>
<reference evidence="1 2" key="1">
    <citation type="submission" date="2018-08" db="EMBL/GenBank/DDBJ databases">
        <authorList>
            <person name="Ferrada E.E."/>
            <person name="Latorre B.A."/>
        </authorList>
    </citation>
    <scope>NUCLEOTIDE SEQUENCE [LARGE SCALE GENOMIC DNA]</scope>
    <source>
        <strain evidence="1 2">VK-A60T</strain>
    </source>
</reference>
<evidence type="ECO:0000313" key="2">
    <source>
        <dbReference type="Proteomes" id="UP000259636"/>
    </source>
</evidence>
<dbReference type="GO" id="GO:0019748">
    <property type="term" value="P:secondary metabolic process"/>
    <property type="evidence" value="ECO:0007669"/>
    <property type="project" value="InterPro"/>
</dbReference>
<gene>
    <name evidence="1" type="ORF">D0C37_14035</name>
</gene>
<sequence>MTHPGALPYPYPHDPPAWPGLTIPPELAASQARFNGERGREFIAGLPGRAAHYRDAWGLRPDGPAMHGMVSLVLPVRLPAHGDAPAVLKLQLLDEESAGEGAALRAWDGDGAARLLAEDPATGTLLVERLDQTRPLEALADPDEAVAVLGTLLARLSARPAPPGLRRLADIAERLVRHAPRAAASLSDPFERALLTDIAAAVHEVLPEPGDRLLHWDLHYGNVLAPHPGTEAAGRGPWLAIDPKPLAGDPGFDLAPALYNRFDPGAVRRRFDALTALAGLDRARAARWTLARVLQETQWNVLDGAHRLQPDQAHIARVLLGRA</sequence>
<name>A0A385DB98_9ACTN</name>
<protein>
    <submittedName>
        <fullName evidence="1">Hydroxyurea phosphotransferase</fullName>
    </submittedName>
</protein>
<dbReference type="GO" id="GO:0016773">
    <property type="term" value="F:phosphotransferase activity, alcohol group as acceptor"/>
    <property type="evidence" value="ECO:0007669"/>
    <property type="project" value="InterPro"/>
</dbReference>
<dbReference type="SUPFAM" id="SSF56112">
    <property type="entry name" value="Protein kinase-like (PK-like)"/>
    <property type="match status" value="1"/>
</dbReference>
<dbReference type="EMBL" id="CP031742">
    <property type="protein sequence ID" value="AXQ55616.1"/>
    <property type="molecule type" value="Genomic_DNA"/>
</dbReference>
<dbReference type="Gene3D" id="1.10.510.10">
    <property type="entry name" value="Transferase(Phosphotransferase) domain 1"/>
    <property type="match status" value="1"/>
</dbReference>
<accession>A0A385DB98</accession>
<dbReference type="KEGG" id="sky:D0C37_14035"/>
<dbReference type="InterPro" id="IPR011009">
    <property type="entry name" value="Kinase-like_dom_sf"/>
</dbReference>
<dbReference type="Pfam" id="PF04655">
    <property type="entry name" value="APH_6_hur"/>
    <property type="match status" value="1"/>
</dbReference>
<evidence type="ECO:0000313" key="1">
    <source>
        <dbReference type="EMBL" id="AXQ55616.1"/>
    </source>
</evidence>
<dbReference type="AlphaFoldDB" id="A0A385DB98"/>